<dbReference type="GO" id="GO:0015420">
    <property type="term" value="F:ABC-type vitamin B12 transporter activity"/>
    <property type="evidence" value="ECO:0007669"/>
    <property type="project" value="UniProtKB-UniRule"/>
</dbReference>
<dbReference type="NCBIfam" id="TIGR00380">
    <property type="entry name" value="cobal_cbiB"/>
    <property type="match status" value="1"/>
</dbReference>
<evidence type="ECO:0000256" key="7">
    <source>
        <dbReference type="ARBA" id="ARBA00022989"/>
    </source>
</evidence>
<accession>A0A918WP92</accession>
<keyword evidence="5 9" id="KW-0169">Cobalamin biosynthesis</keyword>
<keyword evidence="6 9" id="KW-0812">Transmembrane</keyword>
<evidence type="ECO:0000256" key="2">
    <source>
        <dbReference type="ARBA" id="ARBA00004953"/>
    </source>
</evidence>
<feature type="transmembrane region" description="Helical" evidence="9">
    <location>
        <begin position="55"/>
        <end position="75"/>
    </location>
</feature>
<name>A0A918WP92_9RHOB</name>
<dbReference type="GO" id="GO:0048472">
    <property type="term" value="F:threonine-phosphate decarboxylase activity"/>
    <property type="evidence" value="ECO:0007669"/>
    <property type="project" value="InterPro"/>
</dbReference>
<dbReference type="EMBL" id="BMYJ01000011">
    <property type="protein sequence ID" value="GHC64757.1"/>
    <property type="molecule type" value="Genomic_DNA"/>
</dbReference>
<comment type="caution">
    <text evidence="10">The sequence shown here is derived from an EMBL/GenBank/DDBJ whole genome shotgun (WGS) entry which is preliminary data.</text>
</comment>
<comment type="similarity">
    <text evidence="3 9">Belongs to the CobD/CbiB family.</text>
</comment>
<evidence type="ECO:0000313" key="11">
    <source>
        <dbReference type="Proteomes" id="UP000638981"/>
    </source>
</evidence>
<dbReference type="PANTHER" id="PTHR34308">
    <property type="entry name" value="COBALAMIN BIOSYNTHESIS PROTEIN CBIB"/>
    <property type="match status" value="1"/>
</dbReference>
<keyword evidence="4 9" id="KW-1003">Cell membrane</keyword>
<reference evidence="10" key="2">
    <citation type="submission" date="2020-09" db="EMBL/GenBank/DDBJ databases">
        <authorList>
            <person name="Sun Q."/>
            <person name="Kim S."/>
        </authorList>
    </citation>
    <scope>NUCLEOTIDE SEQUENCE</scope>
    <source>
        <strain evidence="10">KCTC 23310</strain>
    </source>
</reference>
<keyword evidence="7 9" id="KW-1133">Transmembrane helix</keyword>
<dbReference type="Pfam" id="PF03186">
    <property type="entry name" value="CobD_Cbib"/>
    <property type="match status" value="1"/>
</dbReference>
<evidence type="ECO:0000256" key="1">
    <source>
        <dbReference type="ARBA" id="ARBA00004651"/>
    </source>
</evidence>
<feature type="transmembrane region" description="Helical" evidence="9">
    <location>
        <begin position="285"/>
        <end position="303"/>
    </location>
</feature>
<evidence type="ECO:0000256" key="9">
    <source>
        <dbReference type="HAMAP-Rule" id="MF_00024"/>
    </source>
</evidence>
<comment type="subcellular location">
    <subcellularLocation>
        <location evidence="1 9">Cell membrane</location>
        <topology evidence="1 9">Multi-pass membrane protein</topology>
    </subcellularLocation>
</comment>
<dbReference type="RefSeq" id="WP_189412867.1">
    <property type="nucleotide sequence ID" value="NZ_BMYJ01000011.1"/>
</dbReference>
<dbReference type="AlphaFoldDB" id="A0A918WP92"/>
<proteinExistence type="inferred from homology"/>
<comment type="function">
    <text evidence="9">Converts cobyric acid to cobinamide by the addition of aminopropanol on the F carboxylic group.</text>
</comment>
<evidence type="ECO:0000256" key="5">
    <source>
        <dbReference type="ARBA" id="ARBA00022573"/>
    </source>
</evidence>
<dbReference type="HAMAP" id="MF_00024">
    <property type="entry name" value="CobD_CbiB"/>
    <property type="match status" value="1"/>
</dbReference>
<protein>
    <recommendedName>
        <fullName evidence="9">Cobalamin biosynthesis protein CobD</fullName>
    </recommendedName>
</protein>
<comment type="caution">
    <text evidence="9">Lacks conserved residue(s) required for the propagation of feature annotation.</text>
</comment>
<keyword evidence="11" id="KW-1185">Reference proteome</keyword>
<evidence type="ECO:0000256" key="8">
    <source>
        <dbReference type="ARBA" id="ARBA00023136"/>
    </source>
</evidence>
<dbReference type="PANTHER" id="PTHR34308:SF1">
    <property type="entry name" value="COBALAMIN BIOSYNTHESIS PROTEIN CBIB"/>
    <property type="match status" value="1"/>
</dbReference>
<dbReference type="GO" id="GO:0005886">
    <property type="term" value="C:plasma membrane"/>
    <property type="evidence" value="ECO:0007669"/>
    <property type="project" value="UniProtKB-SubCell"/>
</dbReference>
<evidence type="ECO:0000313" key="10">
    <source>
        <dbReference type="EMBL" id="GHC64757.1"/>
    </source>
</evidence>
<dbReference type="GO" id="GO:0009236">
    <property type="term" value="P:cobalamin biosynthetic process"/>
    <property type="evidence" value="ECO:0007669"/>
    <property type="project" value="UniProtKB-UniRule"/>
</dbReference>
<gene>
    <name evidence="9 10" type="primary">cobD</name>
    <name evidence="10" type="ORF">GCM10007315_31590</name>
</gene>
<comment type="pathway">
    <text evidence="2 9">Cofactor biosynthesis; adenosylcobalamin biosynthesis.</text>
</comment>
<evidence type="ECO:0000256" key="6">
    <source>
        <dbReference type="ARBA" id="ARBA00022692"/>
    </source>
</evidence>
<evidence type="ECO:0000256" key="3">
    <source>
        <dbReference type="ARBA" id="ARBA00006263"/>
    </source>
</evidence>
<feature type="transmembrane region" description="Helical" evidence="9">
    <location>
        <begin position="153"/>
        <end position="170"/>
    </location>
</feature>
<reference evidence="10" key="1">
    <citation type="journal article" date="2014" name="Int. J. Syst. Evol. Microbiol.">
        <title>Complete genome sequence of Corynebacterium casei LMG S-19264T (=DSM 44701T), isolated from a smear-ripened cheese.</title>
        <authorList>
            <consortium name="US DOE Joint Genome Institute (JGI-PGF)"/>
            <person name="Walter F."/>
            <person name="Albersmeier A."/>
            <person name="Kalinowski J."/>
            <person name="Ruckert C."/>
        </authorList>
    </citation>
    <scope>NUCLEOTIDE SEQUENCE</scope>
    <source>
        <strain evidence="10">KCTC 23310</strain>
    </source>
</reference>
<organism evidence="10 11">
    <name type="scientific">Neogemmobacter tilapiae</name>
    <dbReference type="NCBI Taxonomy" id="875041"/>
    <lineage>
        <taxon>Bacteria</taxon>
        <taxon>Pseudomonadati</taxon>
        <taxon>Pseudomonadota</taxon>
        <taxon>Alphaproteobacteria</taxon>
        <taxon>Rhodobacterales</taxon>
        <taxon>Paracoccaceae</taxon>
        <taxon>Neogemmobacter</taxon>
    </lineage>
</organism>
<sequence length="307" mass="32900">MSAGLLIGAMLLDAALGEPRWLWGRLPHPAVLMGRAVGWAEAQLNKGEDRRAKGIVAMTGLGLAALLVGWLIHLIPDCGLIEMLVVAILLAQKSLAQHVQAVGDALRLSLGDGRRMVGRIVGRDTAMLDEPAVARAAIESAAENLSDGVIAPIFWYLVAGLPGLLLYKITNTADSMIGHMTPRYRAFGWAAARFDDLLNLIPARLTAVLIALAHGRFDAAGPILRDAPLHRSPNAGWPEAAMAVSLNVALSGPRSYAGEMRDFPWVYAEGRRNIGPQAVDDSVTALWHSWALSLGLVVLIWLVDKAL</sequence>
<dbReference type="InterPro" id="IPR004485">
    <property type="entry name" value="Cobalamin_biosynth_CobD/CbiB"/>
</dbReference>
<keyword evidence="8 9" id="KW-0472">Membrane</keyword>
<evidence type="ECO:0000256" key="4">
    <source>
        <dbReference type="ARBA" id="ARBA00022475"/>
    </source>
</evidence>
<dbReference type="Proteomes" id="UP000638981">
    <property type="component" value="Unassembled WGS sequence"/>
</dbReference>